<dbReference type="Proteomes" id="UP000000862">
    <property type="component" value="Segment"/>
</dbReference>
<dbReference type="KEGG" id="vg:918426"/>
<organismHost>
    <name type="scientific">Chlorella</name>
    <dbReference type="NCBI Taxonomy" id="3071"/>
</organismHost>
<keyword evidence="2" id="KW-1185">Reference proteome</keyword>
<reference evidence="1 2" key="5">
    <citation type="journal article" date="1997" name="Virology">
        <title>Analysis of 74 kb of DNA located at the right end of the 330-kb chlorella virus PBCV-1 genome.</title>
        <authorList>
            <person name="Li Y."/>
            <person name="Lu Z."/>
            <person name="Sun L."/>
            <person name="Ropp S."/>
            <person name="Kutish G.F."/>
            <person name="Rock D.L."/>
            <person name="Van Etten J.L."/>
        </authorList>
    </citation>
    <scope>NUCLEOTIDE SEQUENCE [LARGE SCALE GENOMIC DNA]</scope>
</reference>
<reference evidence="1 2" key="6">
    <citation type="journal article" date="1999" name="Virology">
        <title>Chlorella virus PBCV-1 encodes a functional homospermidine synthase.</title>
        <authorList>
            <person name="Kaiser A."/>
            <person name="Vollmert M."/>
            <person name="Tholl D."/>
            <person name="Graves M.V."/>
            <person name="Gurnon J.R."/>
            <person name="Xing W."/>
            <person name="Lisec A.D."/>
            <person name="Nickerson K.W."/>
            <person name="Van Etten J.L."/>
        </authorList>
    </citation>
    <scope>NUCLEOTIDE SEQUENCE [LARGE SCALE GENOMIC DNA]</scope>
</reference>
<reference evidence="1 2" key="7">
    <citation type="journal article" date="2000" name="Virology">
        <title>Characterization of a beta-1,3-glucanase encoded by chlorella virus PBCV-1.</title>
        <authorList>
            <person name="Sun L."/>
            <person name="Gurnon J.R."/>
            <person name="Adams B.J."/>
            <person name="Graves M.V."/>
            <person name="Van Etten J.L."/>
        </authorList>
    </citation>
    <scope>NUCLEOTIDE SEQUENCE [LARGE SCALE GENOMIC DNA]</scope>
</reference>
<dbReference type="EMBL" id="JF411744">
    <property type="protein sequence ID" value="AAC96406.1"/>
    <property type="molecule type" value="Genomic_DNA"/>
</dbReference>
<protein>
    <submittedName>
        <fullName evidence="1">Uncharacterized protein</fullName>
    </submittedName>
</protein>
<name>Q89373_PBCV1</name>
<reference evidence="1 2" key="4">
    <citation type="journal article" date="1996" name="Virology">
        <title>Analysis of 76 kb of the chlorella virus PBCV-1 330-kb genome: map positions 182 to 258.</title>
        <authorList>
            <person name="Kutish G.F."/>
            <person name="Li Y."/>
            <person name="Lu Z."/>
            <person name="Furuta M."/>
            <person name="Rock D.L."/>
            <person name="Van Etten J.L."/>
        </authorList>
    </citation>
    <scope>NUCLEOTIDE SEQUENCE [LARGE SCALE GENOMIC DNA]</scope>
</reference>
<gene>
    <name evidence="1" type="primary">a038R</name>
</gene>
<proteinExistence type="predicted"/>
<sequence>MFSSFFPLSNVNKLIIFNWHQMSPRMFCKSSSFFFGCKIVFNTKNFSNLFWRFPSDTISNRCTQNVQQTFDVQEIRTLN</sequence>
<reference evidence="1 2" key="8">
    <citation type="journal article" date="2010" name="J. Virol.">
        <title>Microarray analysis of Paramecium bursaria chlorella virus 1 transcription.</title>
        <authorList>
            <person name="Yanai-Balser G.M."/>
            <person name="Duncan G.A."/>
            <person name="Eudy J.D."/>
            <person name="Wang D."/>
            <person name="Li X."/>
            <person name="Agarkova I.V."/>
            <person name="Dunigan D.D."/>
            <person name="Van Etten J.L."/>
        </authorList>
    </citation>
    <scope>NUCLEOTIDE SEQUENCE [LARGE SCALE GENOMIC DNA]</scope>
</reference>
<accession>Q89373</accession>
<reference evidence="1 2" key="3">
    <citation type="journal article" date="1996" name="Virology">
        <title>Analysis of 94 kb of the chlorella virus PBCV-1 330-kb genome: map positions 88 to 182.</title>
        <authorList>
            <person name="Lu Z."/>
            <person name="Li Y."/>
            <person name="Que Q."/>
            <person name="Kutish G.F."/>
            <person name="Rock D.L."/>
            <person name="Van Etten J.L."/>
        </authorList>
    </citation>
    <scope>NUCLEOTIDE SEQUENCE [LARGE SCALE GENOMIC DNA]</scope>
</reference>
<organism evidence="1 2">
    <name type="scientific">Paramecium bursaria Chlorella virus 1</name>
    <name type="common">PBCV-1</name>
    <dbReference type="NCBI Taxonomy" id="10506"/>
    <lineage>
        <taxon>Viruses</taxon>
        <taxon>Varidnaviria</taxon>
        <taxon>Bamfordvirae</taxon>
        <taxon>Nucleocytoviricota</taxon>
        <taxon>Megaviricetes</taxon>
        <taxon>Algavirales</taxon>
        <taxon>Phycodnaviridae</taxon>
        <taxon>Chlorovirus</taxon>
        <taxon>Chlorovirus vanettense</taxon>
    </lineage>
</organism>
<dbReference type="PIR" id="T17528">
    <property type="entry name" value="T17528"/>
</dbReference>
<dbReference type="RefSeq" id="NP_048386.1">
    <property type="nucleotide sequence ID" value="NC_000852.5"/>
</dbReference>
<evidence type="ECO:0000313" key="1">
    <source>
        <dbReference type="EMBL" id="AAC96406.1"/>
    </source>
</evidence>
<reference evidence="1 2" key="1">
    <citation type="journal article" date="1995" name="Virology">
        <title>Analysis of 45 kb of DNA located at the left end of the chlorella virus PBCV-1 genome.</title>
        <authorList>
            <person name="Lu Z."/>
            <person name="Li Y."/>
            <person name="Zhang Y."/>
            <person name="Kutish G.F."/>
            <person name="Rock D.L."/>
            <person name="Van Etten J.L."/>
        </authorList>
    </citation>
    <scope>NUCLEOTIDE SEQUENCE [LARGE SCALE GENOMIC DNA]</scope>
</reference>
<dbReference type="GeneID" id="918426"/>
<reference evidence="1 2" key="2">
    <citation type="journal article" date="1995" name="Virology">
        <title>Analysis of 43 kb of the Chlorella virus PBCV-1 330-kb genome: map positions 45 to 88.</title>
        <authorList>
            <person name="Li Y."/>
            <person name="Lu Z."/>
            <person name="Burbank D.E."/>
            <person name="Kutish G.F."/>
            <person name="Rock D.L."/>
            <person name="Van Etten J.L."/>
        </authorList>
    </citation>
    <scope>NUCLEOTIDE SEQUENCE [LARGE SCALE GENOMIC DNA]</scope>
</reference>
<evidence type="ECO:0000313" key="2">
    <source>
        <dbReference type="Proteomes" id="UP000000862"/>
    </source>
</evidence>